<evidence type="ECO:0000256" key="1">
    <source>
        <dbReference type="ARBA" id="ARBA00022603"/>
    </source>
</evidence>
<comment type="caution">
    <text evidence="5">The sequence shown here is derived from an EMBL/GenBank/DDBJ whole genome shotgun (WGS) entry which is preliminary data.</text>
</comment>
<organism evidence="5">
    <name type="scientific">marine sediment metagenome</name>
    <dbReference type="NCBI Taxonomy" id="412755"/>
    <lineage>
        <taxon>unclassified sequences</taxon>
        <taxon>metagenomes</taxon>
        <taxon>ecological metagenomes</taxon>
    </lineage>
</organism>
<sequence>MWGGSDSCEHEWGEEQIAREEAGWQRWKPNDGRKHNTVAIRTNADSKPSQGAFCRYCHAWRGSLGLEPTPELYIAHMAEVFREVKRVLRSDGTCWVNMGDSYAGSGPSGASYQSKTTIARAGKKQDGAFRISKRLGERGLTYANKKPIAPPGLKPKDLCGMPWRLAFALQADGWWLRSEIIWHKPNPMPESVRDRPTKAHETVFLLTKAARYYYDADAVRESYKPESAERYRYALQDTCNTYGQHKPGFKAREKTTKTRPPNPAGRNRRTVWTIPTAAFPGSHFATFPPALIEPMILTSPTKCCAVCGAGWERVTEKRETDEKHRLGAGWATHDGGHGSIHREGREQEVTYQPVIATTTLGFRPACDCLFPAWVPTPRQGKDETDAAYALRIFPVLVEQCQLMAIYESAEPEDTVPAVVLDPFVGSGTTIMVALRHGRNAIGLELSEEYAEMARRRIVADSPLFNHTGG</sequence>
<keyword evidence="2" id="KW-0808">Transferase</keyword>
<dbReference type="SUPFAM" id="SSF53335">
    <property type="entry name" value="S-adenosyl-L-methionine-dependent methyltransferases"/>
    <property type="match status" value="2"/>
</dbReference>
<dbReference type="GO" id="GO:0003677">
    <property type="term" value="F:DNA binding"/>
    <property type="evidence" value="ECO:0007669"/>
    <property type="project" value="InterPro"/>
</dbReference>
<evidence type="ECO:0000313" key="5">
    <source>
        <dbReference type="EMBL" id="KKN61588.1"/>
    </source>
</evidence>
<dbReference type="InterPro" id="IPR001091">
    <property type="entry name" value="RM_Methyltransferase"/>
</dbReference>
<proteinExistence type="predicted"/>
<dbReference type="InterPro" id="IPR002941">
    <property type="entry name" value="DNA_methylase_N4/N6"/>
</dbReference>
<dbReference type="PRINTS" id="PR00508">
    <property type="entry name" value="S21N4MTFRASE"/>
</dbReference>
<feature type="domain" description="DNA methylase N-4/N-6" evidence="4">
    <location>
        <begin position="418"/>
        <end position="454"/>
    </location>
</feature>
<dbReference type="EMBL" id="LAZR01000653">
    <property type="protein sequence ID" value="KKN61588.1"/>
    <property type="molecule type" value="Genomic_DNA"/>
</dbReference>
<feature type="domain" description="DNA methylase N-4/N-6" evidence="4">
    <location>
        <begin position="67"/>
        <end position="299"/>
    </location>
</feature>
<keyword evidence="1" id="KW-0489">Methyltransferase</keyword>
<gene>
    <name evidence="5" type="ORF">LCGC14_0520410</name>
</gene>
<evidence type="ECO:0000256" key="3">
    <source>
        <dbReference type="SAM" id="MobiDB-lite"/>
    </source>
</evidence>
<dbReference type="InterPro" id="IPR029063">
    <property type="entry name" value="SAM-dependent_MTases_sf"/>
</dbReference>
<evidence type="ECO:0000256" key="2">
    <source>
        <dbReference type="ARBA" id="ARBA00022679"/>
    </source>
</evidence>
<dbReference type="GO" id="GO:0032259">
    <property type="term" value="P:methylation"/>
    <property type="evidence" value="ECO:0007669"/>
    <property type="project" value="UniProtKB-KW"/>
</dbReference>
<dbReference type="Pfam" id="PF01555">
    <property type="entry name" value="N6_N4_Mtase"/>
    <property type="match status" value="2"/>
</dbReference>
<reference evidence="5" key="1">
    <citation type="journal article" date="2015" name="Nature">
        <title>Complex archaea that bridge the gap between prokaryotes and eukaryotes.</title>
        <authorList>
            <person name="Spang A."/>
            <person name="Saw J.H."/>
            <person name="Jorgensen S.L."/>
            <person name="Zaremba-Niedzwiedzka K."/>
            <person name="Martijn J."/>
            <person name="Lind A.E."/>
            <person name="van Eijk R."/>
            <person name="Schleper C."/>
            <person name="Guy L."/>
            <person name="Ettema T.J."/>
        </authorList>
    </citation>
    <scope>NUCLEOTIDE SEQUENCE</scope>
</reference>
<dbReference type="AlphaFoldDB" id="A0A0F9V6U7"/>
<name>A0A0F9V6U7_9ZZZZ</name>
<dbReference type="Gene3D" id="3.40.50.150">
    <property type="entry name" value="Vaccinia Virus protein VP39"/>
    <property type="match status" value="2"/>
</dbReference>
<accession>A0A0F9V6U7</accession>
<feature type="region of interest" description="Disordered" evidence="3">
    <location>
        <begin position="244"/>
        <end position="268"/>
    </location>
</feature>
<evidence type="ECO:0000259" key="4">
    <source>
        <dbReference type="Pfam" id="PF01555"/>
    </source>
</evidence>
<dbReference type="GO" id="GO:0008170">
    <property type="term" value="F:N-methyltransferase activity"/>
    <property type="evidence" value="ECO:0007669"/>
    <property type="project" value="InterPro"/>
</dbReference>
<protein>
    <recommendedName>
        <fullName evidence="4">DNA methylase N-4/N-6 domain-containing protein</fullName>
    </recommendedName>
</protein>